<dbReference type="GO" id="GO:0006935">
    <property type="term" value="P:chemotaxis"/>
    <property type="evidence" value="ECO:0007669"/>
    <property type="project" value="InterPro"/>
</dbReference>
<dbReference type="PANTHER" id="PTHR30433">
    <property type="entry name" value="CHEMOTAXIS PROTEIN MOTA"/>
    <property type="match status" value="1"/>
</dbReference>
<evidence type="ECO:0000256" key="3">
    <source>
        <dbReference type="ARBA" id="ARBA00022448"/>
    </source>
</evidence>
<feature type="domain" description="MotA/TolQ/ExbB proton channel" evidence="9">
    <location>
        <begin position="106"/>
        <end position="222"/>
    </location>
</feature>
<dbReference type="Pfam" id="PF01618">
    <property type="entry name" value="MotA_ExbB"/>
    <property type="match status" value="1"/>
</dbReference>
<evidence type="ECO:0000256" key="2">
    <source>
        <dbReference type="ARBA" id="ARBA00008038"/>
    </source>
</evidence>
<dbReference type="AlphaFoldDB" id="A0A1N7CBT3"/>
<dbReference type="GO" id="GO:0005886">
    <property type="term" value="C:plasma membrane"/>
    <property type="evidence" value="ECO:0007669"/>
    <property type="project" value="UniProtKB-SubCell"/>
</dbReference>
<reference evidence="10" key="3">
    <citation type="submission" date="2017-03" db="EMBL/GenBank/DDBJ databases">
        <authorList>
            <person name="Dastager S.G."/>
            <person name="Neurgaonkar P.S."/>
            <person name="Dharne M.S."/>
        </authorList>
    </citation>
    <scope>NUCLEOTIDE SEQUENCE</scope>
    <source>
        <strain evidence="10">DSM 25145</strain>
    </source>
</reference>
<dbReference type="EMBL" id="MWSK01000012">
    <property type="protein sequence ID" value="OXS73973.1"/>
    <property type="molecule type" value="Genomic_DNA"/>
</dbReference>
<keyword evidence="7 8" id="KW-0472">Membrane</keyword>
<evidence type="ECO:0000256" key="6">
    <source>
        <dbReference type="ARBA" id="ARBA00022989"/>
    </source>
</evidence>
<dbReference type="OrthoDB" id="9806929at2"/>
<evidence type="ECO:0000259" key="9">
    <source>
        <dbReference type="Pfam" id="PF01618"/>
    </source>
</evidence>
<evidence type="ECO:0000313" key="11">
    <source>
        <dbReference type="EMBL" id="SIR61032.1"/>
    </source>
</evidence>
<feature type="transmembrane region" description="Helical" evidence="8">
    <location>
        <begin position="39"/>
        <end position="58"/>
    </location>
</feature>
<dbReference type="Proteomes" id="UP000186385">
    <property type="component" value="Unassembled WGS sequence"/>
</dbReference>
<protein>
    <submittedName>
        <fullName evidence="11">Chemotaxis protein MotA</fullName>
    </submittedName>
    <submittedName>
        <fullName evidence="10">Motility protein A</fullName>
    </submittedName>
</protein>
<accession>A0A1N7CBT3</accession>
<dbReference type="Proteomes" id="UP000215545">
    <property type="component" value="Unassembled WGS sequence"/>
</dbReference>
<dbReference type="GO" id="GO:0071978">
    <property type="term" value="P:bacterial-type flagellum-dependent swarming motility"/>
    <property type="evidence" value="ECO:0007669"/>
    <property type="project" value="InterPro"/>
</dbReference>
<dbReference type="STRING" id="1017273.SAMN05443094_11264"/>
<reference evidence="13" key="2">
    <citation type="submission" date="2017-03" db="EMBL/GenBank/DDBJ databases">
        <title>Bacillus sp. V-88(T) DSM27956, whole genome shotgun sequencing project.</title>
        <authorList>
            <person name="Dastager S.G."/>
            <person name="Neurgaonkar P.S."/>
            <person name="Dharne M.S."/>
        </authorList>
    </citation>
    <scope>NUCLEOTIDE SEQUENCE [LARGE SCALE GENOMIC DNA]</scope>
    <source>
        <strain evidence="13">DSM 25145</strain>
    </source>
</reference>
<dbReference type="InterPro" id="IPR002898">
    <property type="entry name" value="MotA_ExbB_proton_chnl"/>
</dbReference>
<dbReference type="PANTHER" id="PTHR30433:SF2">
    <property type="entry name" value="MOTILITY PROTEIN A"/>
    <property type="match status" value="1"/>
</dbReference>
<organism evidence="11 12">
    <name type="scientific">Domibacillus enclensis</name>
    <dbReference type="NCBI Taxonomy" id="1017273"/>
    <lineage>
        <taxon>Bacteria</taxon>
        <taxon>Bacillati</taxon>
        <taxon>Bacillota</taxon>
        <taxon>Bacilli</taxon>
        <taxon>Bacillales</taxon>
        <taxon>Bacillaceae</taxon>
        <taxon>Domibacillus</taxon>
    </lineage>
</organism>
<dbReference type="RefSeq" id="WP_045851708.1">
    <property type="nucleotide sequence ID" value="NZ_FTLX01000012.1"/>
</dbReference>
<proteinExistence type="inferred from homology"/>
<keyword evidence="5 8" id="KW-0812">Transmembrane</keyword>
<dbReference type="InterPro" id="IPR047055">
    <property type="entry name" value="MotA-like"/>
</dbReference>
<evidence type="ECO:0000256" key="5">
    <source>
        <dbReference type="ARBA" id="ARBA00022692"/>
    </source>
</evidence>
<name>A0A1N7CBT3_9BACI</name>
<sequence>MKKLDMLTPVGMAIGLTLIAFAVVSNSGASGFASFVDFASFLIVIGGVTAALLINFPLKDMKRFFFVMRESFMEAPHDIPALINRLIHLSDKARREGLLSLEANLQQEDEPFLRKGILLAVDGIEQEELIDIMTAEVDALEDRHRKGRLIVEKAGEYAPSWGMIGTLIGLVLMLKNLNDPASLGPNMAIALLTTLYGSLLANLVFLPMASKLELKTEEEVFYRQIVIEGVAAIQSGQNPNMIREKLSVFLRDDSSEKQKKKGEAAEG</sequence>
<keyword evidence="3" id="KW-0813">Transport</keyword>
<dbReference type="NCBIfam" id="NF005383">
    <property type="entry name" value="PRK06926.1"/>
    <property type="match status" value="1"/>
</dbReference>
<keyword evidence="6 8" id="KW-1133">Transmembrane helix</keyword>
<dbReference type="EMBL" id="FTLX01000012">
    <property type="protein sequence ID" value="SIR61032.1"/>
    <property type="molecule type" value="Genomic_DNA"/>
</dbReference>
<keyword evidence="4" id="KW-1003">Cell membrane</keyword>
<dbReference type="InterPro" id="IPR000540">
    <property type="entry name" value="Flag_MotA_CS"/>
</dbReference>
<evidence type="ECO:0000256" key="4">
    <source>
        <dbReference type="ARBA" id="ARBA00022475"/>
    </source>
</evidence>
<comment type="subcellular location">
    <subcellularLocation>
        <location evidence="1">Cell membrane</location>
        <topology evidence="1">Multi-pass membrane protein</topology>
    </subcellularLocation>
</comment>
<gene>
    <name evidence="10" type="ORF">B1B05_17695</name>
    <name evidence="11" type="ORF">SAMN05443094_11264</name>
</gene>
<evidence type="ECO:0000313" key="13">
    <source>
        <dbReference type="Proteomes" id="UP000215545"/>
    </source>
</evidence>
<keyword evidence="13" id="KW-1185">Reference proteome</keyword>
<reference evidence="11 12" key="1">
    <citation type="submission" date="2017-01" db="EMBL/GenBank/DDBJ databases">
        <authorList>
            <person name="Mah S.A."/>
            <person name="Swanson W.J."/>
            <person name="Moy G.W."/>
            <person name="Vacquier V.D."/>
        </authorList>
    </citation>
    <scope>NUCLEOTIDE SEQUENCE [LARGE SCALE GENOMIC DNA]</scope>
    <source>
        <strain evidence="11 12">NIO-1016</strain>
    </source>
</reference>
<evidence type="ECO:0000313" key="10">
    <source>
        <dbReference type="EMBL" id="OXS73973.1"/>
    </source>
</evidence>
<feature type="transmembrane region" description="Helical" evidence="8">
    <location>
        <begin position="186"/>
        <end position="206"/>
    </location>
</feature>
<evidence type="ECO:0000313" key="12">
    <source>
        <dbReference type="Proteomes" id="UP000186385"/>
    </source>
</evidence>
<evidence type="ECO:0000256" key="1">
    <source>
        <dbReference type="ARBA" id="ARBA00004651"/>
    </source>
</evidence>
<evidence type="ECO:0000256" key="8">
    <source>
        <dbReference type="SAM" id="Phobius"/>
    </source>
</evidence>
<evidence type="ECO:0000256" key="7">
    <source>
        <dbReference type="ARBA" id="ARBA00023136"/>
    </source>
</evidence>
<feature type="transmembrane region" description="Helical" evidence="8">
    <location>
        <begin position="154"/>
        <end position="174"/>
    </location>
</feature>
<comment type="similarity">
    <text evidence="2">Belongs to the MotA family.</text>
</comment>
<dbReference type="PROSITE" id="PS01307">
    <property type="entry name" value="MOTA"/>
    <property type="match status" value="1"/>
</dbReference>